<accession>A0A8S5LGF2</accession>
<evidence type="ECO:0000259" key="1">
    <source>
        <dbReference type="PROSITE" id="PS51192"/>
    </source>
</evidence>
<dbReference type="Pfam" id="PF00271">
    <property type="entry name" value="Helicase_C"/>
    <property type="match status" value="1"/>
</dbReference>
<dbReference type="EMBL" id="BK014714">
    <property type="protein sequence ID" value="DAD69038.1"/>
    <property type="molecule type" value="Genomic_DNA"/>
</dbReference>
<dbReference type="SMART" id="SM00487">
    <property type="entry name" value="DEXDc"/>
    <property type="match status" value="1"/>
</dbReference>
<dbReference type="Gene3D" id="3.40.50.10810">
    <property type="entry name" value="Tandem AAA-ATPase domain"/>
    <property type="match status" value="1"/>
</dbReference>
<dbReference type="PANTHER" id="PTHR45629">
    <property type="entry name" value="SNF2/RAD54 FAMILY MEMBER"/>
    <property type="match status" value="1"/>
</dbReference>
<dbReference type="Pfam" id="PF00176">
    <property type="entry name" value="SNF2-rel_dom"/>
    <property type="match status" value="1"/>
</dbReference>
<reference evidence="2" key="1">
    <citation type="journal article" date="2021" name="Proc. Natl. Acad. Sci. U.S.A.">
        <title>A Catalog of Tens of Thousands of Viruses from Human Metagenomes Reveals Hidden Associations with Chronic Diseases.</title>
        <authorList>
            <person name="Tisza M.J."/>
            <person name="Buck C.B."/>
        </authorList>
    </citation>
    <scope>NUCLEOTIDE SEQUENCE</scope>
    <source>
        <strain evidence="2">CtFiA6</strain>
    </source>
</reference>
<proteinExistence type="predicted"/>
<sequence length="457" mass="52593">MRYEAHNYQRYCIERIIAQKEIGLLLDMGLGKTVITLTALNDLLYNRFEISKVLVIAPKKVAEGTWALEADKWDHLKHLRISTCLGSATKRIRALCANADIYIINRENVSWLVDYYKNDWPFDTVVIDELSSFKSREAKRFKDLKAIRPRIERIIGLTGTPAPNGLMDLWAQMYLLDKGQRLYKTITQYRNRYFDSYTADASGRQNYTPKDGAKELISKELSDLCISMQASDYLELPDLVINPVWVVLDDKAAKAYREFETDYILQIPEGEITATNGAALSNKLLQLCNGAVYDEDRGVHHIHDCKMDALKEIIESLSGHNILLFYSFQHDKERIMKEFPQCRELKTVQDQKDWNEGKIEILLAHPASAAYGLNLQDGGNHMIWFGLNWSLELYQQAVKRLHRQGQKQKVIVHQLLVKGKRDEDVAKAIEGKSDTQQALLDSLKARIQEVKERLKKC</sequence>
<organism evidence="2">
    <name type="scientific">Siphoviridae sp. ctFiA6</name>
    <dbReference type="NCBI Taxonomy" id="2823573"/>
    <lineage>
        <taxon>Viruses</taxon>
        <taxon>Duplodnaviria</taxon>
        <taxon>Heunggongvirae</taxon>
        <taxon>Uroviricota</taxon>
        <taxon>Caudoviricetes</taxon>
    </lineage>
</organism>
<dbReference type="InterPro" id="IPR014001">
    <property type="entry name" value="Helicase_ATP-bd"/>
</dbReference>
<dbReference type="InterPro" id="IPR027417">
    <property type="entry name" value="P-loop_NTPase"/>
</dbReference>
<evidence type="ECO:0000313" key="2">
    <source>
        <dbReference type="EMBL" id="DAD69038.1"/>
    </source>
</evidence>
<dbReference type="PANTHER" id="PTHR45629:SF7">
    <property type="entry name" value="DNA EXCISION REPAIR PROTEIN ERCC-6-RELATED"/>
    <property type="match status" value="1"/>
</dbReference>
<dbReference type="Gene3D" id="3.40.50.300">
    <property type="entry name" value="P-loop containing nucleotide triphosphate hydrolases"/>
    <property type="match status" value="1"/>
</dbReference>
<dbReference type="InterPro" id="IPR000330">
    <property type="entry name" value="SNF2_N"/>
</dbReference>
<name>A0A8S5LGF2_9CAUD</name>
<dbReference type="SUPFAM" id="SSF52540">
    <property type="entry name" value="P-loop containing nucleoside triphosphate hydrolases"/>
    <property type="match status" value="2"/>
</dbReference>
<dbReference type="InterPro" id="IPR001650">
    <property type="entry name" value="Helicase_C-like"/>
</dbReference>
<dbReference type="InterPro" id="IPR038718">
    <property type="entry name" value="SNF2-like_sf"/>
</dbReference>
<dbReference type="GO" id="GO:0005524">
    <property type="term" value="F:ATP binding"/>
    <property type="evidence" value="ECO:0007669"/>
    <property type="project" value="InterPro"/>
</dbReference>
<protein>
    <submittedName>
        <fullName evidence="2">Chromatin remodeling complex ATPase</fullName>
    </submittedName>
</protein>
<feature type="domain" description="Helicase ATP-binding" evidence="1">
    <location>
        <begin position="13"/>
        <end position="179"/>
    </location>
</feature>
<dbReference type="PROSITE" id="PS51192">
    <property type="entry name" value="HELICASE_ATP_BIND_1"/>
    <property type="match status" value="1"/>
</dbReference>
<dbReference type="InterPro" id="IPR050496">
    <property type="entry name" value="SNF2_RAD54_helicase_repair"/>
</dbReference>